<protein>
    <submittedName>
        <fullName evidence="1">Thiamine biosynthesis protein ThiH</fullName>
    </submittedName>
</protein>
<comment type="caution">
    <text evidence="1">The sequence shown here is derived from an EMBL/GenBank/DDBJ whole genome shotgun (WGS) entry which is preliminary data.</text>
</comment>
<name>A0ACC8XBI0_9FIRM</name>
<accession>A0ACC8XBI0</accession>
<evidence type="ECO:0000313" key="1">
    <source>
        <dbReference type="EMBL" id="ONI39819.1"/>
    </source>
</evidence>
<reference evidence="1" key="1">
    <citation type="submission" date="2016-08" db="EMBL/GenBank/DDBJ databases">
        <authorList>
            <person name="Ngugi D.K."/>
            <person name="Miyake S."/>
            <person name="Stingl U."/>
        </authorList>
    </citation>
    <scope>NUCLEOTIDE SEQUENCE</scope>
    <source>
        <strain evidence="1">SCG-B11WGA-EpuloA1</strain>
    </source>
</reference>
<evidence type="ECO:0000313" key="2">
    <source>
        <dbReference type="Proteomes" id="UP000188605"/>
    </source>
</evidence>
<keyword evidence="2" id="KW-1185">Reference proteome</keyword>
<organism evidence="1 2">
    <name type="scientific">Candidatus Epulonipiscium fishelsonii</name>
    <dbReference type="NCBI Taxonomy" id="77094"/>
    <lineage>
        <taxon>Bacteria</taxon>
        <taxon>Bacillati</taxon>
        <taxon>Bacillota</taxon>
        <taxon>Clostridia</taxon>
        <taxon>Lachnospirales</taxon>
        <taxon>Lachnospiraceae</taxon>
        <taxon>Candidatus Epulonipiscium</taxon>
    </lineage>
</organism>
<dbReference type="Proteomes" id="UP000188605">
    <property type="component" value="Unassembled WGS sequence"/>
</dbReference>
<gene>
    <name evidence="1" type="ORF">AN396_07130</name>
</gene>
<proteinExistence type="predicted"/>
<sequence length="365" mass="41755">MDIESLVLEKTNLYNYKTYTEEDVKYVLSKTEFTEQDFGILLSPPAEKYLEKMAQISLSMTRRYFGNNVTIFTPLYLANYCENHCIYCGFNCYNKITRAKLDFDEIEKEYQAIATTGLKDILLLTGESRSKSNVEYIAQSVKLATKYFSTIGVEIYSLDEHEYKYLHECGVDFVSVYQETYNKERYAEVHKSGPKSDFSYRFNSQERALKGGIRGVAFGALLGINDFRKDIFAAALHASYIQNKYPTAEISFSVPRLRPYLNAPKNVAKDVYETQLLQVMLALKLFLPFAGITISSRERAKFRDNVVGLVATRISAGVSVGVGGHDEEQKGDEQFEISDDRSVKEIHEMLRKKGLQAVYRDYILV</sequence>
<dbReference type="EMBL" id="LJDB01000060">
    <property type="protein sequence ID" value="ONI39819.1"/>
    <property type="molecule type" value="Genomic_DNA"/>
</dbReference>